<evidence type="ECO:0000256" key="9">
    <source>
        <dbReference type="ARBA" id="ARBA00023167"/>
    </source>
</evidence>
<evidence type="ECO:0000256" key="6">
    <source>
        <dbReference type="ARBA" id="ARBA00022857"/>
    </source>
</evidence>
<evidence type="ECO:0000256" key="8">
    <source>
        <dbReference type="ARBA" id="ARBA00023102"/>
    </source>
</evidence>
<feature type="binding site" evidence="11">
    <location>
        <begin position="202"/>
        <end position="204"/>
    </location>
    <ligand>
        <name>NADP(+)</name>
        <dbReference type="ChEBI" id="CHEBI:58349"/>
    </ligand>
</feature>
<comment type="catalytic activity">
    <reaction evidence="11">
        <text>(6R)-5,10-methylene-5,6,7,8-tetrahydrofolate + NADP(+) = (6R)-5,10-methenyltetrahydrofolate + NADPH</text>
        <dbReference type="Rhea" id="RHEA:22812"/>
        <dbReference type="ChEBI" id="CHEBI:15636"/>
        <dbReference type="ChEBI" id="CHEBI:57455"/>
        <dbReference type="ChEBI" id="CHEBI:57783"/>
        <dbReference type="ChEBI" id="CHEBI:58349"/>
        <dbReference type="EC" id="1.5.1.5"/>
    </reaction>
</comment>
<comment type="function">
    <text evidence="11">Catalyzes the oxidation of 5,10-methylenetetrahydrofolate to 5,10-methenyltetrahydrofolate and then the hydrolysis of 5,10-methenyltetrahydrofolate to 10-formyltetrahydrofolate.</text>
</comment>
<keyword evidence="3 11" id="KW-0028">Amino-acid biosynthesis</keyword>
<comment type="subunit">
    <text evidence="11">Homodimer.</text>
</comment>
<dbReference type="InterPro" id="IPR020867">
    <property type="entry name" value="THF_DH/CycHdrlase_CS"/>
</dbReference>
<protein>
    <recommendedName>
        <fullName evidence="11">Bifunctional protein FolD</fullName>
    </recommendedName>
    <domain>
        <recommendedName>
            <fullName evidence="11">Methylenetetrahydrofolate dehydrogenase</fullName>
            <ecNumber evidence="11">1.5.1.5</ecNumber>
        </recommendedName>
    </domain>
    <domain>
        <recommendedName>
            <fullName evidence="11">Methenyltetrahydrofolate cyclohydrolase</fullName>
            <ecNumber evidence="11">3.5.4.9</ecNumber>
        </recommendedName>
    </domain>
</protein>
<dbReference type="PANTHER" id="PTHR48099:SF5">
    <property type="entry name" value="C-1-TETRAHYDROFOLATE SYNTHASE, CYTOPLASMIC"/>
    <property type="match status" value="1"/>
</dbReference>
<dbReference type="GO" id="GO:0004488">
    <property type="term" value="F:methylenetetrahydrofolate dehydrogenase (NADP+) activity"/>
    <property type="evidence" value="ECO:0007669"/>
    <property type="project" value="UniProtKB-EC"/>
</dbReference>
<evidence type="ECO:0000256" key="11">
    <source>
        <dbReference type="HAMAP-Rule" id="MF_01576"/>
    </source>
</evidence>
<dbReference type="Gene3D" id="3.40.50.720">
    <property type="entry name" value="NAD(P)-binding Rossmann-like Domain"/>
    <property type="match status" value="1"/>
</dbReference>
<evidence type="ECO:0000256" key="10">
    <source>
        <dbReference type="ARBA" id="ARBA00023268"/>
    </source>
</evidence>
<dbReference type="Gene3D" id="3.40.50.10860">
    <property type="entry name" value="Leucine Dehydrogenase, chain A, domain 1"/>
    <property type="match status" value="1"/>
</dbReference>
<evidence type="ECO:0000256" key="4">
    <source>
        <dbReference type="ARBA" id="ARBA00022755"/>
    </source>
</evidence>
<gene>
    <name evidence="11" type="primary">folD</name>
    <name evidence="14" type="ORF">FHR36_004429</name>
</gene>
<dbReference type="InterPro" id="IPR046346">
    <property type="entry name" value="Aminoacid_DH-like_N_sf"/>
</dbReference>
<dbReference type="InterPro" id="IPR036291">
    <property type="entry name" value="NAD(P)-bd_dom_sf"/>
</dbReference>
<dbReference type="EMBL" id="JAMZDX010000004">
    <property type="protein sequence ID" value="MCP2311266.1"/>
    <property type="molecule type" value="Genomic_DNA"/>
</dbReference>
<evidence type="ECO:0000256" key="7">
    <source>
        <dbReference type="ARBA" id="ARBA00023002"/>
    </source>
</evidence>
<evidence type="ECO:0000256" key="5">
    <source>
        <dbReference type="ARBA" id="ARBA00022801"/>
    </source>
</evidence>
<evidence type="ECO:0000256" key="1">
    <source>
        <dbReference type="ARBA" id="ARBA00004777"/>
    </source>
</evidence>
<evidence type="ECO:0000256" key="3">
    <source>
        <dbReference type="ARBA" id="ARBA00022605"/>
    </source>
</evidence>
<dbReference type="HAMAP" id="MF_01576">
    <property type="entry name" value="THF_DHG_CYH"/>
    <property type="match status" value="1"/>
</dbReference>
<dbReference type="GO" id="GO:0004477">
    <property type="term" value="F:methenyltetrahydrofolate cyclohydrolase activity"/>
    <property type="evidence" value="ECO:0007669"/>
    <property type="project" value="UniProtKB-EC"/>
</dbReference>
<dbReference type="CDD" id="cd01080">
    <property type="entry name" value="NAD_bind_m-THF_DH_Cyclohyd"/>
    <property type="match status" value="1"/>
</dbReference>
<feature type="domain" description="Tetrahydrofolate dehydrogenase/cyclohydrolase NAD(P)-binding" evidence="13">
    <location>
        <begin position="176"/>
        <end position="314"/>
    </location>
</feature>
<dbReference type="Pfam" id="PF02882">
    <property type="entry name" value="THF_DHG_CYH_C"/>
    <property type="match status" value="1"/>
</dbReference>
<evidence type="ECO:0000256" key="2">
    <source>
        <dbReference type="ARBA" id="ARBA00022563"/>
    </source>
</evidence>
<comment type="similarity">
    <text evidence="11">Belongs to the tetrahydrofolate dehydrogenase/cyclohydrolase family.</text>
</comment>
<reference evidence="14 15" key="1">
    <citation type="submission" date="2022-06" db="EMBL/GenBank/DDBJ databases">
        <title>Sequencing the genomes of 1000 actinobacteria strains.</title>
        <authorList>
            <person name="Klenk H.-P."/>
        </authorList>
    </citation>
    <scope>NUCLEOTIDE SEQUENCE [LARGE SCALE GENOMIC DNA]</scope>
    <source>
        <strain evidence="14 15">DSM 41656</strain>
    </source>
</reference>
<name>A0ABT1J2G6_9ACTN</name>
<dbReference type="SUPFAM" id="SSF53223">
    <property type="entry name" value="Aminoacid dehydrogenase-like, N-terminal domain"/>
    <property type="match status" value="1"/>
</dbReference>
<keyword evidence="15" id="KW-1185">Reference proteome</keyword>
<comment type="catalytic activity">
    <reaction evidence="11">
        <text>(6R)-5,10-methenyltetrahydrofolate + H2O = (6R)-10-formyltetrahydrofolate + H(+)</text>
        <dbReference type="Rhea" id="RHEA:23700"/>
        <dbReference type="ChEBI" id="CHEBI:15377"/>
        <dbReference type="ChEBI" id="CHEBI:15378"/>
        <dbReference type="ChEBI" id="CHEBI:57455"/>
        <dbReference type="ChEBI" id="CHEBI:195366"/>
        <dbReference type="EC" id="3.5.4.9"/>
    </reaction>
</comment>
<keyword evidence="8 11" id="KW-0368">Histidine biosynthesis</keyword>
<keyword evidence="7 11" id="KW-0560">Oxidoreductase</keyword>
<evidence type="ECO:0000259" key="13">
    <source>
        <dbReference type="Pfam" id="PF02882"/>
    </source>
</evidence>
<comment type="caution">
    <text evidence="14">The sequence shown here is derived from an EMBL/GenBank/DDBJ whole genome shotgun (WGS) entry which is preliminary data.</text>
</comment>
<dbReference type="InterPro" id="IPR000672">
    <property type="entry name" value="THF_DH/CycHdrlase"/>
</dbReference>
<keyword evidence="5 11" id="KW-0378">Hydrolase</keyword>
<dbReference type="SUPFAM" id="SSF51735">
    <property type="entry name" value="NAD(P)-binding Rossmann-fold domains"/>
    <property type="match status" value="1"/>
</dbReference>
<dbReference type="EC" id="3.5.4.9" evidence="11"/>
<dbReference type="EC" id="1.5.1.5" evidence="11"/>
<dbReference type="InterPro" id="IPR020631">
    <property type="entry name" value="THF_DH/CycHdrlase_NAD-bd_dom"/>
</dbReference>
<dbReference type="Pfam" id="PF00763">
    <property type="entry name" value="THF_DHG_CYH"/>
    <property type="match status" value="1"/>
</dbReference>
<keyword evidence="10 11" id="KW-0511">Multifunctional enzyme</keyword>
<dbReference type="PANTHER" id="PTHR48099">
    <property type="entry name" value="C-1-TETRAHYDROFOLATE SYNTHASE, CYTOPLASMIC-RELATED"/>
    <property type="match status" value="1"/>
</dbReference>
<dbReference type="PROSITE" id="PS00767">
    <property type="entry name" value="THF_DHG_CYH_2"/>
    <property type="match status" value="1"/>
</dbReference>
<keyword evidence="2 11" id="KW-0554">One-carbon metabolism</keyword>
<dbReference type="Proteomes" id="UP001206483">
    <property type="component" value="Unassembled WGS sequence"/>
</dbReference>
<feature type="domain" description="Tetrahydrofolate dehydrogenase/cyclohydrolase catalytic" evidence="12">
    <location>
        <begin position="42"/>
        <end position="157"/>
    </location>
</feature>
<organism evidence="14 15">
    <name type="scientific">Kitasatospora paracochleata</name>
    <dbReference type="NCBI Taxonomy" id="58354"/>
    <lineage>
        <taxon>Bacteria</taxon>
        <taxon>Bacillati</taxon>
        <taxon>Actinomycetota</taxon>
        <taxon>Actinomycetes</taxon>
        <taxon>Kitasatosporales</taxon>
        <taxon>Streptomycetaceae</taxon>
        <taxon>Kitasatospora</taxon>
    </lineage>
</organism>
<keyword evidence="9 11" id="KW-0486">Methionine biosynthesis</keyword>
<keyword evidence="4 11" id="KW-0658">Purine biosynthesis</keyword>
<evidence type="ECO:0000313" key="15">
    <source>
        <dbReference type="Proteomes" id="UP001206483"/>
    </source>
</evidence>
<comment type="caution">
    <text evidence="11">Lacks conserved residue(s) required for the propagation of feature annotation.</text>
</comment>
<dbReference type="PRINTS" id="PR00085">
    <property type="entry name" value="THFDHDRGNASE"/>
</dbReference>
<sequence length="321" mass="33389">MTGAEVGHHREAAWRTTPLPRAWAIHRDVRETPMPQPTARLMDGTALARRTISAAADRAAEITRRTGTAPCLATVLVGEDPASVTYVRMKRNRCEQAGIRSLHVALPATASTAELVDTIGALSADPAVHGILLQHPVGPHIDERAAFEAIAPEKDVDGVTMHSFAAMGFGLPGFVSCTPGGILRLLDAYGVELAGRHAVVVGRSPILGKPTGLLLLGRDATVTYCHSRTGDLPAHLARADVLVAAVGRPRLILGEHLKPGAVVVDAGYNPGNVGDVDFDSAAARASLITPVPGGVGPMTIAVLLEQTVHAAGRQLGVPATA</sequence>
<comment type="pathway">
    <text evidence="1 11">One-carbon metabolism; tetrahydrofolate interconversion.</text>
</comment>
<keyword evidence="6 11" id="KW-0521">NADP</keyword>
<accession>A0ABT1J2G6</accession>
<evidence type="ECO:0000313" key="14">
    <source>
        <dbReference type="EMBL" id="MCP2311266.1"/>
    </source>
</evidence>
<evidence type="ECO:0000259" key="12">
    <source>
        <dbReference type="Pfam" id="PF00763"/>
    </source>
</evidence>
<proteinExistence type="inferred from homology"/>
<dbReference type="InterPro" id="IPR020630">
    <property type="entry name" value="THF_DH/CycHdrlase_cat_dom"/>
</dbReference>